<reference evidence="1" key="1">
    <citation type="journal article" date="2012" name="Proc. Natl. Acad. Sci. U.S.A.">
        <title>Antigenic diversity is generated by distinct evolutionary mechanisms in African trypanosome species.</title>
        <authorList>
            <person name="Jackson A.P."/>
            <person name="Berry A."/>
            <person name="Aslett M."/>
            <person name="Allison H.C."/>
            <person name="Burton P."/>
            <person name="Vavrova-Anderson J."/>
            <person name="Brown R."/>
            <person name="Browne H."/>
            <person name="Corton N."/>
            <person name="Hauser H."/>
            <person name="Gamble J."/>
            <person name="Gilderthorp R."/>
            <person name="Marcello L."/>
            <person name="McQuillan J."/>
            <person name="Otto T.D."/>
            <person name="Quail M.A."/>
            <person name="Sanders M.J."/>
            <person name="van Tonder A."/>
            <person name="Ginger M.L."/>
            <person name="Field M.C."/>
            <person name="Barry J.D."/>
            <person name="Hertz-Fowler C."/>
            <person name="Berriman M."/>
        </authorList>
    </citation>
    <scope>NUCLEOTIDE SEQUENCE</scope>
    <source>
        <strain evidence="1">IL3000</strain>
    </source>
</reference>
<evidence type="ECO:0000313" key="1">
    <source>
        <dbReference type="EMBL" id="CCC94350.1"/>
    </source>
</evidence>
<dbReference type="VEuPathDB" id="TriTrypDB:TcIL3000_10_11290"/>
<dbReference type="AlphaFoldDB" id="G0UY83"/>
<sequence length="970" mass="106748">MITLCLCNSDSSACSPPFGCAWLDLRRCHKHLLKKKKYGDLLSAGMVLFRRVGFFNGVTSVLSNTLSGRRRFAGRRGNRFQTLSDDHKQTKKAGREVVMSSKTVTPNTGCTHLVPTAMSTSGQPPVAGVASPLAYLHRLQQGRFESIVSLMSAPYAPHPLRVLSDVLHEALHLKRVLAGEFDEETAGRWQAQWSNTLKMVDCLKESLSDPSAVRVVVEKGLDRLREASEAASEIGDVFSEQKLQEELREVGRLADELRSWGTPIRSSDANFDAYDERCRDFLSWSLGDAVRVEIRRGLLMLCSITGASTLATESLNELISLSELMLRTQTKSHTRQHGGREGSGLCGEKIKQNEEGEVPAGETFSLDSVVDDVERELRHTFTSVGARDHILAIQSCAPTRSFDTAYSLFQRFIQHAECGMFHITVDDITAALVGLARCSGNTDEFTTLQEVIVNSKAACVVPVSVELYTSLIDAVSRAPDNSKCLEVALALYRQLRDGGLEPSADTYAALIACCATVREPTTGFGFYHEALQQCGVRNLTPAVYTNLLLAYARAGYGADARKTLEVLMEAGAPLTRSAFHAVLSCAVSQRDAEEVLQLMQRKYNISPNPQTYAYLIAVAGATASGATTVLSIFDLQELAFRSLLDRGNFVEDGAPHTLLEKYGSDKAIALSTSDAAPVLEKEILSMYPAYGEAIEFSLMQLRVDPKMDPRLDAYMRPLVRVAQQRMNAFTKMAPQVPTRVPKGASVAVLAADILGNVEQYLVPFISYYSVVVIPYSSLVAMQHTAGGNPGTSRKDSGCLSAERLCREFGSARRQMVKERRSSLLKFLNKYRDTVHLVSLAEEISLSRDCDRYGINVKKTFARCAALAINLARMDVPNAPKIYAEQECDVVLVSTNFEQCGRFVVDIKREILRERGTEKKGEKGPYSNVPGLKAGMQRVLYHNPRTSPQWRPPSVSVASLVRDSNLATMNP</sequence>
<dbReference type="EMBL" id="HE575323">
    <property type="protein sequence ID" value="CCC94350.1"/>
    <property type="molecule type" value="Genomic_DNA"/>
</dbReference>
<dbReference type="InterPro" id="IPR011990">
    <property type="entry name" value="TPR-like_helical_dom_sf"/>
</dbReference>
<dbReference type="PANTHER" id="PTHR47930:SF2">
    <property type="entry name" value="PENTATRICOPEPTIDE REPEAT PROTEIN (AFU_ORTHOLOGUE AFUA_8G04250)"/>
    <property type="match status" value="1"/>
</dbReference>
<proteinExistence type="predicted"/>
<gene>
    <name evidence="1" type="ORF">TCIL3000_10_11290</name>
</gene>
<organism evidence="1">
    <name type="scientific">Trypanosoma congolense (strain IL3000)</name>
    <dbReference type="NCBI Taxonomy" id="1068625"/>
    <lineage>
        <taxon>Eukaryota</taxon>
        <taxon>Discoba</taxon>
        <taxon>Euglenozoa</taxon>
        <taxon>Kinetoplastea</taxon>
        <taxon>Metakinetoplastina</taxon>
        <taxon>Trypanosomatida</taxon>
        <taxon>Trypanosomatidae</taxon>
        <taxon>Trypanosoma</taxon>
        <taxon>Nannomonas</taxon>
    </lineage>
</organism>
<dbReference type="PANTHER" id="PTHR47930">
    <property type="entry name" value="YALI0C12947P"/>
    <property type="match status" value="1"/>
</dbReference>
<dbReference type="Gene3D" id="1.25.40.10">
    <property type="entry name" value="Tetratricopeptide repeat domain"/>
    <property type="match status" value="1"/>
</dbReference>
<accession>G0UY83</accession>
<protein>
    <submittedName>
        <fullName evidence="1">Uncharacterized protein TCIL3000_10_11290</fullName>
    </submittedName>
</protein>
<name>G0UY83_TRYCI</name>